<comment type="catalytic activity">
    <reaction evidence="7">
        <text>L-seryl-[protein] + ATP = O-phospho-L-seryl-[protein] + ADP + H(+)</text>
        <dbReference type="Rhea" id="RHEA:17989"/>
        <dbReference type="Rhea" id="RHEA-COMP:9863"/>
        <dbReference type="Rhea" id="RHEA-COMP:11604"/>
        <dbReference type="ChEBI" id="CHEBI:15378"/>
        <dbReference type="ChEBI" id="CHEBI:29999"/>
        <dbReference type="ChEBI" id="CHEBI:30616"/>
        <dbReference type="ChEBI" id="CHEBI:83421"/>
        <dbReference type="ChEBI" id="CHEBI:456216"/>
        <dbReference type="EC" id="2.7.12.2"/>
    </reaction>
</comment>
<evidence type="ECO:0000256" key="4">
    <source>
        <dbReference type="ARBA" id="ARBA00022840"/>
    </source>
</evidence>
<evidence type="ECO:0000256" key="2">
    <source>
        <dbReference type="ARBA" id="ARBA00022741"/>
    </source>
</evidence>
<keyword evidence="2" id="KW-0547">Nucleotide-binding</keyword>
<dbReference type="GO" id="GO:0005524">
    <property type="term" value="F:ATP binding"/>
    <property type="evidence" value="ECO:0007669"/>
    <property type="project" value="UniProtKB-KW"/>
</dbReference>
<dbReference type="Pfam" id="PF00069">
    <property type="entry name" value="Pkinase"/>
    <property type="match status" value="1"/>
</dbReference>
<sequence>MLPLPGGVAAIKDLSGKSRRRPDLSLPMSRRDTSLAVPLGLSSTPSRSEALMINFSELEQANRIGSKAGDTIYKVIHKPTGWLYAVKVIYGNHDESVRHQICHEIQILHDVNNPNVVKCHDMFDHKGEIQVLLEFMDGG</sequence>
<dbReference type="EC" id="2.7.12.2" evidence="6"/>
<dbReference type="Gramene" id="PRQ27517">
    <property type="protein sequence ID" value="PRQ27517"/>
    <property type="gene ID" value="RchiOBHm_Chr6g0306151"/>
</dbReference>
<evidence type="ECO:0000256" key="1">
    <source>
        <dbReference type="ARBA" id="ARBA00022679"/>
    </source>
</evidence>
<dbReference type="GO" id="GO:0004708">
    <property type="term" value="F:MAP kinase kinase activity"/>
    <property type="evidence" value="ECO:0007669"/>
    <property type="project" value="UniProtKB-EC"/>
</dbReference>
<evidence type="ECO:0000313" key="11">
    <source>
        <dbReference type="EMBL" id="PRQ27517.1"/>
    </source>
</evidence>
<comment type="similarity">
    <text evidence="5">Belongs to the protein kinase superfamily. STE Ser/Thr protein kinase family. MAP kinase kinase subfamily.</text>
</comment>
<reference evidence="11 12" key="1">
    <citation type="journal article" date="2018" name="Nat. Genet.">
        <title>The Rosa genome provides new insights in the design of modern roses.</title>
        <authorList>
            <person name="Bendahmane M."/>
        </authorList>
    </citation>
    <scope>NUCLEOTIDE SEQUENCE [LARGE SCALE GENOMIC DNA]</scope>
    <source>
        <strain evidence="12">cv. Old Blush</strain>
    </source>
</reference>
<dbReference type="PANTHER" id="PTHR48013:SF9">
    <property type="entry name" value="DUAL SPECIFICITY MITOGEN-ACTIVATED PROTEIN KINASE KINASE 5"/>
    <property type="match status" value="1"/>
</dbReference>
<evidence type="ECO:0000256" key="5">
    <source>
        <dbReference type="ARBA" id="ARBA00038035"/>
    </source>
</evidence>
<dbReference type="PANTHER" id="PTHR48013">
    <property type="entry name" value="DUAL SPECIFICITY MITOGEN-ACTIVATED PROTEIN KINASE KINASE 5-RELATED"/>
    <property type="match status" value="1"/>
</dbReference>
<dbReference type="Gene3D" id="3.30.200.20">
    <property type="entry name" value="Phosphorylase Kinase, domain 1"/>
    <property type="match status" value="1"/>
</dbReference>
<dbReference type="PROSITE" id="PS50011">
    <property type="entry name" value="PROTEIN_KINASE_DOM"/>
    <property type="match status" value="1"/>
</dbReference>
<dbReference type="SUPFAM" id="SSF56112">
    <property type="entry name" value="Protein kinase-like (PK-like)"/>
    <property type="match status" value="1"/>
</dbReference>
<dbReference type="AlphaFoldDB" id="A0A2P6Q003"/>
<keyword evidence="1 11" id="KW-0808">Transferase</keyword>
<evidence type="ECO:0000256" key="8">
    <source>
        <dbReference type="ARBA" id="ARBA00049299"/>
    </source>
</evidence>
<dbReference type="EMBL" id="PDCK01000044">
    <property type="protein sequence ID" value="PRQ27517.1"/>
    <property type="molecule type" value="Genomic_DNA"/>
</dbReference>
<evidence type="ECO:0000256" key="7">
    <source>
        <dbReference type="ARBA" id="ARBA00049014"/>
    </source>
</evidence>
<keyword evidence="12" id="KW-1185">Reference proteome</keyword>
<feature type="domain" description="Protein kinase" evidence="10">
    <location>
        <begin position="58"/>
        <end position="139"/>
    </location>
</feature>
<evidence type="ECO:0000313" key="12">
    <source>
        <dbReference type="Proteomes" id="UP000238479"/>
    </source>
</evidence>
<evidence type="ECO:0000256" key="3">
    <source>
        <dbReference type="ARBA" id="ARBA00022777"/>
    </source>
</evidence>
<dbReference type="Proteomes" id="UP000238479">
    <property type="component" value="Chromosome 6"/>
</dbReference>
<comment type="caution">
    <text evidence="11">The sequence shown here is derived from an EMBL/GenBank/DDBJ whole genome shotgun (WGS) entry which is preliminary data.</text>
</comment>
<accession>A0A2P6Q003</accession>
<keyword evidence="4" id="KW-0067">ATP-binding</keyword>
<dbReference type="InterPro" id="IPR000719">
    <property type="entry name" value="Prot_kinase_dom"/>
</dbReference>
<dbReference type="GO" id="GO:0004713">
    <property type="term" value="F:protein tyrosine kinase activity"/>
    <property type="evidence" value="ECO:0007669"/>
    <property type="project" value="RHEA"/>
</dbReference>
<organism evidence="11 12">
    <name type="scientific">Rosa chinensis</name>
    <name type="common">China rose</name>
    <dbReference type="NCBI Taxonomy" id="74649"/>
    <lineage>
        <taxon>Eukaryota</taxon>
        <taxon>Viridiplantae</taxon>
        <taxon>Streptophyta</taxon>
        <taxon>Embryophyta</taxon>
        <taxon>Tracheophyta</taxon>
        <taxon>Spermatophyta</taxon>
        <taxon>Magnoliopsida</taxon>
        <taxon>eudicotyledons</taxon>
        <taxon>Gunneridae</taxon>
        <taxon>Pentapetalae</taxon>
        <taxon>rosids</taxon>
        <taxon>fabids</taxon>
        <taxon>Rosales</taxon>
        <taxon>Rosaceae</taxon>
        <taxon>Rosoideae</taxon>
        <taxon>Rosoideae incertae sedis</taxon>
        <taxon>Rosa</taxon>
    </lineage>
</organism>
<name>A0A2P6Q003_ROSCH</name>
<comment type="catalytic activity">
    <reaction evidence="8">
        <text>L-threonyl-[protein] + ATP = O-phospho-L-threonyl-[protein] + ADP + H(+)</text>
        <dbReference type="Rhea" id="RHEA:46608"/>
        <dbReference type="Rhea" id="RHEA-COMP:11060"/>
        <dbReference type="Rhea" id="RHEA-COMP:11605"/>
        <dbReference type="ChEBI" id="CHEBI:15378"/>
        <dbReference type="ChEBI" id="CHEBI:30013"/>
        <dbReference type="ChEBI" id="CHEBI:30616"/>
        <dbReference type="ChEBI" id="CHEBI:61977"/>
        <dbReference type="ChEBI" id="CHEBI:456216"/>
        <dbReference type="EC" id="2.7.12.2"/>
    </reaction>
</comment>
<dbReference type="InterPro" id="IPR011009">
    <property type="entry name" value="Kinase-like_dom_sf"/>
</dbReference>
<gene>
    <name evidence="11" type="ORF">RchiOBHm_Chr6g0306151</name>
</gene>
<protein>
    <recommendedName>
        <fullName evidence="6">mitogen-activated protein kinase kinase</fullName>
        <ecNumber evidence="6">2.7.12.2</ecNumber>
    </recommendedName>
</protein>
<evidence type="ECO:0000256" key="9">
    <source>
        <dbReference type="ARBA" id="ARBA00051693"/>
    </source>
</evidence>
<dbReference type="STRING" id="74649.A0A2P6Q003"/>
<evidence type="ECO:0000259" key="10">
    <source>
        <dbReference type="PROSITE" id="PS50011"/>
    </source>
</evidence>
<comment type="catalytic activity">
    <reaction evidence="9">
        <text>L-tyrosyl-[protein] + ATP = O-phospho-L-tyrosyl-[protein] + ADP + H(+)</text>
        <dbReference type="Rhea" id="RHEA:10596"/>
        <dbReference type="Rhea" id="RHEA-COMP:10136"/>
        <dbReference type="Rhea" id="RHEA-COMP:20101"/>
        <dbReference type="ChEBI" id="CHEBI:15378"/>
        <dbReference type="ChEBI" id="CHEBI:30616"/>
        <dbReference type="ChEBI" id="CHEBI:46858"/>
        <dbReference type="ChEBI" id="CHEBI:61978"/>
        <dbReference type="ChEBI" id="CHEBI:456216"/>
        <dbReference type="EC" id="2.7.12.2"/>
    </reaction>
</comment>
<keyword evidence="3 11" id="KW-0418">Kinase</keyword>
<evidence type="ECO:0000256" key="6">
    <source>
        <dbReference type="ARBA" id="ARBA00038999"/>
    </source>
</evidence>
<dbReference type="GO" id="GO:0106310">
    <property type="term" value="F:protein serine kinase activity"/>
    <property type="evidence" value="ECO:0007669"/>
    <property type="project" value="RHEA"/>
</dbReference>
<proteinExistence type="inferred from homology"/>